<evidence type="ECO:0000313" key="2">
    <source>
        <dbReference type="Proteomes" id="UP000579605"/>
    </source>
</evidence>
<dbReference type="InterPro" id="IPR046193">
    <property type="entry name" value="DUF6221"/>
</dbReference>
<sequence>MPKVDEFLLNRLDSDETVAHVGYRRDHCDVQLDHALEVCTVRRRLVWLYRTASGVDSDVLLDVVKRFAALYSQHPDYDPAWHPGL</sequence>
<organism evidence="1 2">
    <name type="scientific">Actinopolymorpha rutila</name>
    <dbReference type="NCBI Taxonomy" id="446787"/>
    <lineage>
        <taxon>Bacteria</taxon>
        <taxon>Bacillati</taxon>
        <taxon>Actinomycetota</taxon>
        <taxon>Actinomycetes</taxon>
        <taxon>Propionibacteriales</taxon>
        <taxon>Actinopolymorphaceae</taxon>
        <taxon>Actinopolymorpha</taxon>
    </lineage>
</organism>
<gene>
    <name evidence="1" type="ORF">F4554_003474</name>
</gene>
<dbReference type="AlphaFoldDB" id="A0A852ZQM8"/>
<keyword evidence="2" id="KW-1185">Reference proteome</keyword>
<dbReference type="Proteomes" id="UP000579605">
    <property type="component" value="Unassembled WGS sequence"/>
</dbReference>
<accession>A0A852ZQM8</accession>
<proteinExistence type="predicted"/>
<dbReference type="Pfam" id="PF19730">
    <property type="entry name" value="DUF6221"/>
    <property type="match status" value="1"/>
</dbReference>
<comment type="caution">
    <text evidence="1">The sequence shown here is derived from an EMBL/GenBank/DDBJ whole genome shotgun (WGS) entry which is preliminary data.</text>
</comment>
<name>A0A852ZQM8_9ACTN</name>
<protein>
    <submittedName>
        <fullName evidence="1">Uncharacterized protein</fullName>
    </submittedName>
</protein>
<reference evidence="1 2" key="1">
    <citation type="submission" date="2020-07" db="EMBL/GenBank/DDBJ databases">
        <title>Sequencing the genomes of 1000 actinobacteria strains.</title>
        <authorList>
            <person name="Klenk H.-P."/>
        </authorList>
    </citation>
    <scope>NUCLEOTIDE SEQUENCE [LARGE SCALE GENOMIC DNA]</scope>
    <source>
        <strain evidence="1 2">DSM 18448</strain>
    </source>
</reference>
<dbReference type="EMBL" id="JACBZH010000001">
    <property type="protein sequence ID" value="NYH90836.1"/>
    <property type="molecule type" value="Genomic_DNA"/>
</dbReference>
<dbReference type="RefSeq" id="WP_179788491.1">
    <property type="nucleotide sequence ID" value="NZ_BAAARR010000016.1"/>
</dbReference>
<evidence type="ECO:0000313" key="1">
    <source>
        <dbReference type="EMBL" id="NYH90836.1"/>
    </source>
</evidence>